<organism evidence="1 2">
    <name type="scientific">Caerostris extrusa</name>
    <name type="common">Bark spider</name>
    <name type="synonym">Caerostris bankana</name>
    <dbReference type="NCBI Taxonomy" id="172846"/>
    <lineage>
        <taxon>Eukaryota</taxon>
        <taxon>Metazoa</taxon>
        <taxon>Ecdysozoa</taxon>
        <taxon>Arthropoda</taxon>
        <taxon>Chelicerata</taxon>
        <taxon>Arachnida</taxon>
        <taxon>Araneae</taxon>
        <taxon>Araneomorphae</taxon>
        <taxon>Entelegynae</taxon>
        <taxon>Araneoidea</taxon>
        <taxon>Araneidae</taxon>
        <taxon>Caerostris</taxon>
    </lineage>
</organism>
<comment type="caution">
    <text evidence="1">The sequence shown here is derived from an EMBL/GenBank/DDBJ whole genome shotgun (WGS) entry which is preliminary data.</text>
</comment>
<sequence length="80" mass="9087">MINALLLNREDQSRIIPIGDVNIARGRWNAIADCGIWVSCKFDPLLNWKRADKLFPLGEYGLAETKLVVEGFFQNILTSH</sequence>
<proteinExistence type="predicted"/>
<protein>
    <submittedName>
        <fullName evidence="1">Uncharacterized protein</fullName>
    </submittedName>
</protein>
<reference evidence="1 2" key="1">
    <citation type="submission" date="2021-06" db="EMBL/GenBank/DDBJ databases">
        <title>Caerostris extrusa draft genome.</title>
        <authorList>
            <person name="Kono N."/>
            <person name="Arakawa K."/>
        </authorList>
    </citation>
    <scope>NUCLEOTIDE SEQUENCE [LARGE SCALE GENOMIC DNA]</scope>
</reference>
<dbReference type="Proteomes" id="UP001054945">
    <property type="component" value="Unassembled WGS sequence"/>
</dbReference>
<keyword evidence="2" id="KW-1185">Reference proteome</keyword>
<evidence type="ECO:0000313" key="2">
    <source>
        <dbReference type="Proteomes" id="UP001054945"/>
    </source>
</evidence>
<dbReference type="AlphaFoldDB" id="A0AAV4P2S5"/>
<evidence type="ECO:0000313" key="1">
    <source>
        <dbReference type="EMBL" id="GIX91318.1"/>
    </source>
</evidence>
<dbReference type="EMBL" id="BPLR01021574">
    <property type="protein sequence ID" value="GIX91318.1"/>
    <property type="molecule type" value="Genomic_DNA"/>
</dbReference>
<accession>A0AAV4P2S5</accession>
<gene>
    <name evidence="1" type="ORF">CEXT_274391</name>
</gene>
<name>A0AAV4P2S5_CAEEX</name>